<evidence type="ECO:0000313" key="2">
    <source>
        <dbReference type="EMBL" id="MTR77885.1"/>
    </source>
</evidence>
<dbReference type="Gene3D" id="3.40.50.300">
    <property type="entry name" value="P-loop containing nucleotide triphosphate hydrolases"/>
    <property type="match status" value="1"/>
</dbReference>
<reference evidence="2 3" key="1">
    <citation type="journal article" date="2019" name="Nat. Med.">
        <title>A library of human gut bacterial isolates paired with longitudinal multiomics data enables mechanistic microbiome research.</title>
        <authorList>
            <person name="Poyet M."/>
            <person name="Groussin M."/>
            <person name="Gibbons S.M."/>
            <person name="Avila-Pacheco J."/>
            <person name="Jiang X."/>
            <person name="Kearney S.M."/>
            <person name="Perrotta A.R."/>
            <person name="Berdy B."/>
            <person name="Zhao S."/>
            <person name="Lieberman T.D."/>
            <person name="Swanson P.K."/>
            <person name="Smith M."/>
            <person name="Roesemann S."/>
            <person name="Alexander J.E."/>
            <person name="Rich S.A."/>
            <person name="Livny J."/>
            <person name="Vlamakis H."/>
            <person name="Clish C."/>
            <person name="Bullock K."/>
            <person name="Deik A."/>
            <person name="Scott J."/>
            <person name="Pierce K.A."/>
            <person name="Xavier R.J."/>
            <person name="Alm E.J."/>
        </authorList>
    </citation>
    <scope>NUCLEOTIDE SEQUENCE [LARGE SCALE GENOMIC DNA]</scope>
    <source>
        <strain evidence="2 3">BIOML-A1</strain>
    </source>
</reference>
<evidence type="ECO:0000259" key="1">
    <source>
        <dbReference type="Pfam" id="PF13175"/>
    </source>
</evidence>
<sequence>MINKIRVLALKSIKDLNVECSNLNLLVGTNSSGKSTLLHALLLLAQRGLNGKYISIGDFREVRNYYMSNSPIRIEILEKGKRKPAWIEFDEDKENETYNIHTSLEELTVADVMMDEEHEDIEQSTLIMEEYGFHYLSCHRMGANDIYAKNMLNESDFGIDGEYALAYLLQNESKAVSEDLVVQDVDCTNSLLDQVNYWLNYIVGTTLSIKDLKKTNYLQVKYNNNPANMASEALYCRPVNVGSGISYLISVIISCLGAEEGSIVIIENPEIHLHPKAQSRLCEFLYFVSKSRRQLFVETHSDHIFNGLRVGIATGKMKQEDITVNFLAMNEQYETQCNPIIFKEYGKIIGTNDDMDINDLFDQFEIDLDRMLGL</sequence>
<dbReference type="AlphaFoldDB" id="A0A844KH93"/>
<name>A0A844KH93_9FIRM</name>
<proteinExistence type="predicted"/>
<dbReference type="InterPro" id="IPR041685">
    <property type="entry name" value="AAA_GajA/Old/RecF-like"/>
</dbReference>
<comment type="caution">
    <text evidence="2">The sequence shown here is derived from an EMBL/GenBank/DDBJ whole genome shotgun (WGS) entry which is preliminary data.</text>
</comment>
<feature type="domain" description="Endonuclease GajA/Old nuclease/RecF-like AAA" evidence="1">
    <location>
        <begin position="1"/>
        <end position="98"/>
    </location>
</feature>
<accession>A0A844KH93</accession>
<dbReference type="Pfam" id="PF13175">
    <property type="entry name" value="AAA_15"/>
    <property type="match status" value="2"/>
</dbReference>
<feature type="domain" description="Endonuclease GajA/Old nuclease/RecF-like AAA" evidence="1">
    <location>
        <begin position="208"/>
        <end position="304"/>
    </location>
</feature>
<dbReference type="PANTHER" id="PTHR43581:SF2">
    <property type="entry name" value="EXCINUCLEASE ATPASE SUBUNIT"/>
    <property type="match status" value="1"/>
</dbReference>
<dbReference type="EMBL" id="WNAF01000015">
    <property type="protein sequence ID" value="MTR77885.1"/>
    <property type="molecule type" value="Genomic_DNA"/>
</dbReference>
<dbReference type="RefSeq" id="WP_155205084.1">
    <property type="nucleotide sequence ID" value="NZ_WNAF01000015.1"/>
</dbReference>
<dbReference type="SUPFAM" id="SSF52540">
    <property type="entry name" value="P-loop containing nucleoside triphosphate hydrolases"/>
    <property type="match status" value="2"/>
</dbReference>
<dbReference type="Proteomes" id="UP000448177">
    <property type="component" value="Unassembled WGS sequence"/>
</dbReference>
<dbReference type="GeneID" id="74988753"/>
<dbReference type="PANTHER" id="PTHR43581">
    <property type="entry name" value="ATP/GTP PHOSPHATASE"/>
    <property type="match status" value="1"/>
</dbReference>
<keyword evidence="3" id="KW-1185">Reference proteome</keyword>
<dbReference type="PIRSF" id="PIRSF034888">
    <property type="entry name" value="P-loop_UCP034888"/>
    <property type="match status" value="1"/>
</dbReference>
<protein>
    <submittedName>
        <fullName evidence="2">AAA family ATPase</fullName>
    </submittedName>
</protein>
<dbReference type="InterPro" id="IPR014592">
    <property type="entry name" value="P-loop_UCP034888"/>
</dbReference>
<evidence type="ECO:0000313" key="3">
    <source>
        <dbReference type="Proteomes" id="UP000448177"/>
    </source>
</evidence>
<dbReference type="InterPro" id="IPR027417">
    <property type="entry name" value="P-loop_NTPase"/>
</dbReference>
<dbReference type="InterPro" id="IPR051396">
    <property type="entry name" value="Bact_Antivir_Def_Nuclease"/>
</dbReference>
<organism evidence="2 3">
    <name type="scientific">Mediterraneibacter faecis</name>
    <dbReference type="NCBI Taxonomy" id="592978"/>
    <lineage>
        <taxon>Bacteria</taxon>
        <taxon>Bacillati</taxon>
        <taxon>Bacillota</taxon>
        <taxon>Clostridia</taxon>
        <taxon>Lachnospirales</taxon>
        <taxon>Lachnospiraceae</taxon>
        <taxon>Mediterraneibacter</taxon>
    </lineage>
</organism>
<gene>
    <name evidence="2" type="ORF">GMD21_14770</name>
</gene>